<evidence type="ECO:0000313" key="3">
    <source>
        <dbReference type="Proteomes" id="UP000289886"/>
    </source>
</evidence>
<dbReference type="Proteomes" id="UP000289886">
    <property type="component" value="Unassembled WGS sequence"/>
</dbReference>
<dbReference type="InterPro" id="IPR045860">
    <property type="entry name" value="Snake_toxin-like_sf"/>
</dbReference>
<evidence type="ECO:0000259" key="1">
    <source>
        <dbReference type="Pfam" id="PF00021"/>
    </source>
</evidence>
<dbReference type="FunFam" id="2.10.60.10:FF:000037">
    <property type="entry name" value="Si:ch73-28h20.1"/>
    <property type="match status" value="1"/>
</dbReference>
<gene>
    <name evidence="2" type="ORF">EOD39_9694</name>
</gene>
<keyword evidence="3" id="KW-1185">Reference proteome</keyword>
<sequence>MAEDAIRLRDWILDDVGLEAQSMPIAIRVLWLIDRERWEAYEREHTPNTLEEGEALRCFTCVGSSDEDCNQQGSQQCPSYSDACAIIRGQASGVMKSCSYRSFCEQAQREGSKAPGVRVQCCFSDDCNSKSRAVSHMLGTSFLPLLALLVLRCLLF</sequence>
<proteinExistence type="predicted"/>
<dbReference type="SUPFAM" id="SSF57302">
    <property type="entry name" value="Snake toxin-like"/>
    <property type="match status" value="1"/>
</dbReference>
<dbReference type="Pfam" id="PF00021">
    <property type="entry name" value="UPAR_LY6"/>
    <property type="match status" value="1"/>
</dbReference>
<dbReference type="InterPro" id="IPR016054">
    <property type="entry name" value="LY6_UPA_recep-like"/>
</dbReference>
<organism evidence="2 3">
    <name type="scientific">Acipenser ruthenus</name>
    <name type="common">Sterlet sturgeon</name>
    <dbReference type="NCBI Taxonomy" id="7906"/>
    <lineage>
        <taxon>Eukaryota</taxon>
        <taxon>Metazoa</taxon>
        <taxon>Chordata</taxon>
        <taxon>Craniata</taxon>
        <taxon>Vertebrata</taxon>
        <taxon>Euteleostomi</taxon>
        <taxon>Actinopterygii</taxon>
        <taxon>Chondrostei</taxon>
        <taxon>Acipenseriformes</taxon>
        <taxon>Acipenseridae</taxon>
        <taxon>Acipenser</taxon>
    </lineage>
</organism>
<reference evidence="2 3" key="1">
    <citation type="submission" date="2019-01" db="EMBL/GenBank/DDBJ databases">
        <title>Draft Genome and Complete Hox-Cluster Characterization of the Sterlet Sturgeon (Acipenser ruthenus).</title>
        <authorList>
            <person name="Wei Q."/>
        </authorList>
    </citation>
    <scope>NUCLEOTIDE SEQUENCE [LARGE SCALE GENOMIC DNA]</scope>
    <source>
        <strain evidence="2">WHYD16114868_AA</strain>
        <tissue evidence="2">Blood</tissue>
    </source>
</reference>
<dbReference type="CDD" id="cd23553">
    <property type="entry name" value="TFP_LU_ECD_Ly6PGE"/>
    <property type="match status" value="1"/>
</dbReference>
<feature type="domain" description="UPAR/Ly6" evidence="1">
    <location>
        <begin position="55"/>
        <end position="129"/>
    </location>
</feature>
<evidence type="ECO:0000313" key="2">
    <source>
        <dbReference type="EMBL" id="RXN00346.1"/>
    </source>
</evidence>
<name>A0A662YW08_ACIRT</name>
<dbReference type="Gene3D" id="2.10.60.10">
    <property type="entry name" value="CD59"/>
    <property type="match status" value="1"/>
</dbReference>
<comment type="caution">
    <text evidence="2">The sequence shown here is derived from an EMBL/GenBank/DDBJ whole genome shotgun (WGS) entry which is preliminary data.</text>
</comment>
<protein>
    <recommendedName>
        <fullName evidence="1">UPAR/Ly6 domain-containing protein</fullName>
    </recommendedName>
</protein>
<accession>A0A662YW08</accession>
<dbReference type="AlphaFoldDB" id="A0A662YW08"/>
<dbReference type="EMBL" id="SCEB01000198">
    <property type="protein sequence ID" value="RXN00346.1"/>
    <property type="molecule type" value="Genomic_DNA"/>
</dbReference>